<protein>
    <submittedName>
        <fullName evidence="3">Uncharacterized protein</fullName>
    </submittedName>
</protein>
<keyword evidence="4" id="KW-1185">Reference proteome</keyword>
<organism evidence="3 4">
    <name type="scientific">Actinomadura alba</name>
    <dbReference type="NCBI Taxonomy" id="406431"/>
    <lineage>
        <taxon>Bacteria</taxon>
        <taxon>Bacillati</taxon>
        <taxon>Actinomycetota</taxon>
        <taxon>Actinomycetes</taxon>
        <taxon>Streptosporangiales</taxon>
        <taxon>Thermomonosporaceae</taxon>
        <taxon>Actinomadura</taxon>
    </lineage>
</organism>
<evidence type="ECO:0000313" key="4">
    <source>
        <dbReference type="Proteomes" id="UP000805614"/>
    </source>
</evidence>
<dbReference type="Proteomes" id="UP000805614">
    <property type="component" value="Unassembled WGS sequence"/>
</dbReference>
<feature type="transmembrane region" description="Helical" evidence="2">
    <location>
        <begin position="100"/>
        <end position="128"/>
    </location>
</feature>
<feature type="region of interest" description="Disordered" evidence="1">
    <location>
        <begin position="1"/>
        <end position="55"/>
    </location>
</feature>
<evidence type="ECO:0000256" key="1">
    <source>
        <dbReference type="SAM" id="MobiDB-lite"/>
    </source>
</evidence>
<feature type="compositionally biased region" description="Low complexity" evidence="1">
    <location>
        <begin position="22"/>
        <end position="49"/>
    </location>
</feature>
<feature type="region of interest" description="Disordered" evidence="1">
    <location>
        <begin position="75"/>
        <end position="94"/>
    </location>
</feature>
<gene>
    <name evidence="3" type="ORF">HKK74_27065</name>
</gene>
<sequence>MAQTKTAPSPTRRRAATKPSGRSSRPTTSRRTAAPSKTAARAAASRPAALENSRTSVTVRLPLLTVQVRAPHVPRVRPSGVGRAVSSAQSSLPPPERMAYYAGLGALAAFGVIEWPVAAAIGAGTILAKRALKKDGLPRASAGRGSARSA</sequence>
<keyword evidence="2" id="KW-0812">Transmembrane</keyword>
<proteinExistence type="predicted"/>
<dbReference type="RefSeq" id="WP_187246180.1">
    <property type="nucleotide sequence ID" value="NZ_BAAAOK010000015.1"/>
</dbReference>
<evidence type="ECO:0000313" key="3">
    <source>
        <dbReference type="EMBL" id="MBC6469128.1"/>
    </source>
</evidence>
<reference evidence="3 4" key="1">
    <citation type="submission" date="2020-06" db="EMBL/GenBank/DDBJ databases">
        <title>Actinomadura xiongansis sp. nov., isolated from soil of Baiyangdian.</title>
        <authorList>
            <person name="Zhang X."/>
        </authorList>
    </citation>
    <scope>NUCLEOTIDE SEQUENCE [LARGE SCALE GENOMIC DNA]</scope>
    <source>
        <strain evidence="3 4">HBUM206468</strain>
    </source>
</reference>
<accession>A0ABR7LWS5</accession>
<keyword evidence="2" id="KW-1133">Transmembrane helix</keyword>
<name>A0ABR7LWS5_9ACTN</name>
<dbReference type="EMBL" id="JABVEC010000024">
    <property type="protein sequence ID" value="MBC6469128.1"/>
    <property type="molecule type" value="Genomic_DNA"/>
</dbReference>
<comment type="caution">
    <text evidence="3">The sequence shown here is derived from an EMBL/GenBank/DDBJ whole genome shotgun (WGS) entry which is preliminary data.</text>
</comment>
<keyword evidence="2" id="KW-0472">Membrane</keyword>
<evidence type="ECO:0000256" key="2">
    <source>
        <dbReference type="SAM" id="Phobius"/>
    </source>
</evidence>